<gene>
    <name evidence="1" type="ORF">CUJ84_Chr003535</name>
</gene>
<organism evidence="1 2">
    <name type="scientific">Rhizobium leguminosarum</name>
    <dbReference type="NCBI Taxonomy" id="384"/>
    <lineage>
        <taxon>Bacteria</taxon>
        <taxon>Pseudomonadati</taxon>
        <taxon>Pseudomonadota</taxon>
        <taxon>Alphaproteobacteria</taxon>
        <taxon>Hyphomicrobiales</taxon>
        <taxon>Rhizobiaceae</taxon>
        <taxon>Rhizobium/Agrobacterium group</taxon>
        <taxon>Rhizobium</taxon>
    </lineage>
</organism>
<accession>A0A2K9Z6Z4</accession>
<name>A0A2K9Z6Z4_RHILE</name>
<proteinExistence type="predicted"/>
<dbReference type="AlphaFoldDB" id="A0A2K9Z6Z4"/>
<protein>
    <submittedName>
        <fullName evidence="1">Uncharacterized protein</fullName>
    </submittedName>
</protein>
<dbReference type="EMBL" id="CP025012">
    <property type="protein sequence ID" value="AUW43871.1"/>
    <property type="molecule type" value="Genomic_DNA"/>
</dbReference>
<evidence type="ECO:0000313" key="2">
    <source>
        <dbReference type="Proteomes" id="UP000238523"/>
    </source>
</evidence>
<reference evidence="1 2" key="1">
    <citation type="submission" date="2017-11" db="EMBL/GenBank/DDBJ databases">
        <title>Complete genome of Rhizobium leguminosarum Norway, an ineffective micro-symbiont.</title>
        <authorList>
            <person name="Hoffrichter A."/>
            <person name="Liang J."/>
            <person name="Brachmann A."/>
            <person name="Marin M."/>
        </authorList>
    </citation>
    <scope>NUCLEOTIDE SEQUENCE [LARGE SCALE GENOMIC DNA]</scope>
    <source>
        <strain evidence="1 2">Norway</strain>
    </source>
</reference>
<evidence type="ECO:0000313" key="1">
    <source>
        <dbReference type="EMBL" id="AUW43871.1"/>
    </source>
</evidence>
<dbReference type="Proteomes" id="UP000238523">
    <property type="component" value="Chromosome"/>
</dbReference>
<sequence length="65" mass="7301">MLSGLDAVDSGVVLHLSKRAGYEGLQRVSLWQSLPWQWELRLRTRLRAGGFRSDGRPHAGSIQVE</sequence>